<evidence type="ECO:0000259" key="17">
    <source>
        <dbReference type="SMART" id="SM00831"/>
    </source>
</evidence>
<dbReference type="GO" id="GO:0005388">
    <property type="term" value="F:P-type calcium transporter activity"/>
    <property type="evidence" value="ECO:0007669"/>
    <property type="project" value="UniProtKB-EC"/>
</dbReference>
<dbReference type="InterPro" id="IPR036412">
    <property type="entry name" value="HAD-like_sf"/>
</dbReference>
<name>A0A9D9NAE6_9BACT</name>
<dbReference type="Gene3D" id="2.70.150.10">
    <property type="entry name" value="Calcium-transporting ATPase, cytoplasmic transduction domain A"/>
    <property type="match status" value="1"/>
</dbReference>
<feature type="transmembrane region" description="Helical" evidence="16">
    <location>
        <begin position="793"/>
        <end position="811"/>
    </location>
</feature>
<keyword evidence="4" id="KW-0109">Calcium transport</keyword>
<evidence type="ECO:0000256" key="4">
    <source>
        <dbReference type="ARBA" id="ARBA00022568"/>
    </source>
</evidence>
<sequence>MENYKGLTPQEVAESREKHGSNILTPPKRRPVWLQFLDKFKDPIIRILLIALLFSFGVSAYHYFVEGEGASVFFEPSGILLAILLATLVGFILELRANKAFDVLNKVNDDTPVKVYRDGELVEVPKKDVVVGDIVLLETGEEVPADGELLEAVSLSVNESTLTGEPLARKGLEADTPAGAEMTYPYHHVMKGTTVSEGRGVMKVFAVGDATEYGKVYVASQIDSSTRTPLNQQLDKLSKVISVASYIIAGLIVVGRLAVYFLDGQHSSDAFSWSGFGSYMLNTFMIAVTLIVVSVPEGLPMSVTLSLALSMKRMLASNNLVRKIHACETMGAATVICTDKTGTLTQNRMTVAEAQFLVEDGELIRQSIAANSTAHIKEENGNDKVMGNPTEGALLLWLKSRGDDPMALRAGYEVFDQLTFSTERKYMATVIRHDGKLRLLVKGAPEIVLGLCSGIAGGAAREEILSVLRGYQAKAMRTLGFAYKDISPESYTEWALDPKSPETELGSLTFIGMTAISDPVRPTVPAAIRSCIDAGIDVKMVTGDTSVTATEIGRQVGLVPENVTLEQVQSGYGPDGKRFQITGQEFAALSDEELEACVSDLKVISRARPLDKERLVKTLQKKGEVVAVTGDGTNDAPALNAAQVGLSMGDGTSVAKEASDITILDNSFDSIVNAVVWGRSLYKNIQRFILFQLTINVVASLIVLIGAFIGEQSPLTVTQMLWVNLIMDTFAAIALASLPPTRDVLKEKPRRRTDFIISRNMAVLIFGVGAAFVAVLMWLLLSFKNDGDGLTPYELSMFFTAFVMLQLWNMFNVKAFMTGKSAFSHLFASKGFIWMVVVILAGQILITTFGGEMFSVVPIKPIDWLKIIGLTSVVLWVGEIARLFSSNGTSRCRDCR</sequence>
<accession>A0A9D9NAE6</accession>
<comment type="subcellular location">
    <subcellularLocation>
        <location evidence="1">Endomembrane system</location>
        <topology evidence="1">Multi-pass membrane protein</topology>
    </subcellularLocation>
</comment>
<reference evidence="18" key="1">
    <citation type="submission" date="2020-10" db="EMBL/GenBank/DDBJ databases">
        <authorList>
            <person name="Gilroy R."/>
        </authorList>
    </citation>
    <scope>NUCLEOTIDE SEQUENCE</scope>
    <source>
        <strain evidence="18">10037</strain>
    </source>
</reference>
<dbReference type="PANTHER" id="PTHR24093">
    <property type="entry name" value="CATION TRANSPORTING ATPASE"/>
    <property type="match status" value="1"/>
</dbReference>
<keyword evidence="3" id="KW-0813">Transport</keyword>
<dbReference type="Pfam" id="PF00689">
    <property type="entry name" value="Cation_ATPase_C"/>
    <property type="match status" value="1"/>
</dbReference>
<dbReference type="SUPFAM" id="SSF81653">
    <property type="entry name" value="Calcium ATPase, transduction domain A"/>
    <property type="match status" value="1"/>
</dbReference>
<dbReference type="Proteomes" id="UP000823597">
    <property type="component" value="Unassembled WGS sequence"/>
</dbReference>
<feature type="transmembrane region" description="Helical" evidence="16">
    <location>
        <begin position="832"/>
        <end position="852"/>
    </location>
</feature>
<dbReference type="InterPro" id="IPR018303">
    <property type="entry name" value="ATPase_P-typ_P_site"/>
</dbReference>
<keyword evidence="13" id="KW-0406">Ion transport</keyword>
<feature type="transmembrane region" description="Helical" evidence="16">
    <location>
        <begin position="864"/>
        <end position="884"/>
    </location>
</feature>
<dbReference type="InterPro" id="IPR006408">
    <property type="entry name" value="P-type_ATPase_IIB"/>
</dbReference>
<feature type="transmembrane region" description="Helical" evidence="16">
    <location>
        <begin position="688"/>
        <end position="709"/>
    </location>
</feature>
<dbReference type="InterPro" id="IPR006068">
    <property type="entry name" value="ATPase_P-typ_cation-transptr_C"/>
</dbReference>
<evidence type="ECO:0000256" key="14">
    <source>
        <dbReference type="ARBA" id="ARBA00023136"/>
    </source>
</evidence>
<evidence type="ECO:0000313" key="18">
    <source>
        <dbReference type="EMBL" id="MBO8466024.1"/>
    </source>
</evidence>
<dbReference type="Pfam" id="PF08282">
    <property type="entry name" value="Hydrolase_3"/>
    <property type="match status" value="1"/>
</dbReference>
<dbReference type="InterPro" id="IPR001757">
    <property type="entry name" value="P_typ_ATPase"/>
</dbReference>
<dbReference type="Pfam" id="PF00690">
    <property type="entry name" value="Cation_ATPase_N"/>
    <property type="match status" value="1"/>
</dbReference>
<organism evidence="18 19">
    <name type="scientific">Candidatus Merdivivens pullistercoris</name>
    <dbReference type="NCBI Taxonomy" id="2840873"/>
    <lineage>
        <taxon>Bacteria</taxon>
        <taxon>Pseudomonadati</taxon>
        <taxon>Bacteroidota</taxon>
        <taxon>Bacteroidia</taxon>
        <taxon>Bacteroidales</taxon>
        <taxon>Muribaculaceae</taxon>
        <taxon>Muribaculaceae incertae sedis</taxon>
        <taxon>Candidatus Merdivivens</taxon>
    </lineage>
</organism>
<keyword evidence="10" id="KW-0460">Magnesium</keyword>
<gene>
    <name evidence="18" type="ORF">IAB93_08560</name>
</gene>
<dbReference type="SFLD" id="SFLDF00027">
    <property type="entry name" value="p-type_atpase"/>
    <property type="match status" value="1"/>
</dbReference>
<evidence type="ECO:0000256" key="15">
    <source>
        <dbReference type="SAM" id="MobiDB-lite"/>
    </source>
</evidence>
<feature type="transmembrane region" description="Helical" evidence="16">
    <location>
        <begin position="240"/>
        <end position="262"/>
    </location>
</feature>
<proteinExistence type="predicted"/>
<dbReference type="InterPro" id="IPR023214">
    <property type="entry name" value="HAD_sf"/>
</dbReference>
<dbReference type="Gene3D" id="3.40.1110.10">
    <property type="entry name" value="Calcium-transporting ATPase, cytoplasmic domain N"/>
    <property type="match status" value="2"/>
</dbReference>
<evidence type="ECO:0000256" key="9">
    <source>
        <dbReference type="ARBA" id="ARBA00022840"/>
    </source>
</evidence>
<feature type="region of interest" description="Disordered" evidence="15">
    <location>
        <begin position="1"/>
        <end position="20"/>
    </location>
</feature>
<dbReference type="PANTHER" id="PTHR24093:SF369">
    <property type="entry name" value="CALCIUM-TRANSPORTING ATPASE"/>
    <property type="match status" value="1"/>
</dbReference>
<keyword evidence="7" id="KW-0547">Nucleotide-binding</keyword>
<dbReference type="Pfam" id="PF13246">
    <property type="entry name" value="Cation_ATPase"/>
    <property type="match status" value="1"/>
</dbReference>
<keyword evidence="12 16" id="KW-1133">Transmembrane helix</keyword>
<evidence type="ECO:0000256" key="12">
    <source>
        <dbReference type="ARBA" id="ARBA00022989"/>
    </source>
</evidence>
<evidence type="ECO:0000256" key="3">
    <source>
        <dbReference type="ARBA" id="ARBA00022448"/>
    </source>
</evidence>
<evidence type="ECO:0000256" key="7">
    <source>
        <dbReference type="ARBA" id="ARBA00022741"/>
    </source>
</evidence>
<dbReference type="Gene3D" id="3.40.50.1000">
    <property type="entry name" value="HAD superfamily/HAD-like"/>
    <property type="match status" value="2"/>
</dbReference>
<dbReference type="InterPro" id="IPR059000">
    <property type="entry name" value="ATPase_P-type_domA"/>
</dbReference>
<evidence type="ECO:0000256" key="6">
    <source>
        <dbReference type="ARBA" id="ARBA00022723"/>
    </source>
</evidence>
<dbReference type="InterPro" id="IPR023298">
    <property type="entry name" value="ATPase_P-typ_TM_dom_sf"/>
</dbReference>
<keyword evidence="11" id="KW-1278">Translocase</keyword>
<evidence type="ECO:0000256" key="1">
    <source>
        <dbReference type="ARBA" id="ARBA00004127"/>
    </source>
</evidence>
<evidence type="ECO:0000256" key="10">
    <source>
        <dbReference type="ARBA" id="ARBA00022842"/>
    </source>
</evidence>
<keyword evidence="8" id="KW-0106">Calcium</keyword>
<feature type="transmembrane region" description="Helical" evidence="16">
    <location>
        <begin position="76"/>
        <end position="95"/>
    </location>
</feature>
<dbReference type="SFLD" id="SFLDG00002">
    <property type="entry name" value="C1.7:_P-type_atpase_like"/>
    <property type="match status" value="1"/>
</dbReference>
<dbReference type="SFLD" id="SFLDS00003">
    <property type="entry name" value="Haloacid_Dehalogenase"/>
    <property type="match status" value="1"/>
</dbReference>
<feature type="transmembrane region" description="Helical" evidence="16">
    <location>
        <begin position="761"/>
        <end position="781"/>
    </location>
</feature>
<dbReference type="SMART" id="SM00831">
    <property type="entry name" value="Cation_ATPase_N"/>
    <property type="match status" value="1"/>
</dbReference>
<evidence type="ECO:0000256" key="8">
    <source>
        <dbReference type="ARBA" id="ARBA00022837"/>
    </source>
</evidence>
<evidence type="ECO:0000256" key="2">
    <source>
        <dbReference type="ARBA" id="ARBA00012790"/>
    </source>
</evidence>
<dbReference type="EMBL" id="JADIME010000090">
    <property type="protein sequence ID" value="MBO8466024.1"/>
    <property type="molecule type" value="Genomic_DNA"/>
</dbReference>
<dbReference type="PRINTS" id="PR00119">
    <property type="entry name" value="CATATPASE"/>
</dbReference>
<evidence type="ECO:0000256" key="13">
    <source>
        <dbReference type="ARBA" id="ARBA00023065"/>
    </source>
</evidence>
<dbReference type="NCBIfam" id="TIGR01494">
    <property type="entry name" value="ATPase_P-type"/>
    <property type="match status" value="2"/>
</dbReference>
<evidence type="ECO:0000256" key="16">
    <source>
        <dbReference type="SAM" id="Phobius"/>
    </source>
</evidence>
<dbReference type="GO" id="GO:0016887">
    <property type="term" value="F:ATP hydrolysis activity"/>
    <property type="evidence" value="ECO:0007669"/>
    <property type="project" value="InterPro"/>
</dbReference>
<reference evidence="18" key="2">
    <citation type="journal article" date="2021" name="PeerJ">
        <title>Extensive microbial diversity within the chicken gut microbiome revealed by metagenomics and culture.</title>
        <authorList>
            <person name="Gilroy R."/>
            <person name="Ravi A."/>
            <person name="Getino M."/>
            <person name="Pursley I."/>
            <person name="Horton D.L."/>
            <person name="Alikhan N.F."/>
            <person name="Baker D."/>
            <person name="Gharbi K."/>
            <person name="Hall N."/>
            <person name="Watson M."/>
            <person name="Adriaenssens E.M."/>
            <person name="Foster-Nyarko E."/>
            <person name="Jarju S."/>
            <person name="Secka A."/>
            <person name="Antonio M."/>
            <person name="Oren A."/>
            <person name="Chaudhuri R.R."/>
            <person name="La Ragione R."/>
            <person name="Hildebrand F."/>
            <person name="Pallen M.J."/>
        </authorList>
    </citation>
    <scope>NUCLEOTIDE SEQUENCE</scope>
    <source>
        <strain evidence="18">10037</strain>
    </source>
</reference>
<feature type="transmembrane region" description="Helical" evidence="16">
    <location>
        <begin position="44"/>
        <end position="64"/>
    </location>
</feature>
<dbReference type="Pfam" id="PF00122">
    <property type="entry name" value="E1-E2_ATPase"/>
    <property type="match status" value="1"/>
</dbReference>
<feature type="transmembrane region" description="Helical" evidence="16">
    <location>
        <begin position="721"/>
        <end position="740"/>
    </location>
</feature>
<protein>
    <recommendedName>
        <fullName evidence="2">P-type Ca(2+) transporter</fullName>
        <ecNumber evidence="2">7.2.2.10</ecNumber>
    </recommendedName>
</protein>
<evidence type="ECO:0000256" key="11">
    <source>
        <dbReference type="ARBA" id="ARBA00022967"/>
    </source>
</evidence>
<dbReference type="Gene3D" id="1.20.1110.10">
    <property type="entry name" value="Calcium-transporting ATPase, transmembrane domain"/>
    <property type="match status" value="2"/>
</dbReference>
<keyword evidence="6" id="KW-0479">Metal-binding</keyword>
<feature type="transmembrane region" description="Helical" evidence="16">
    <location>
        <begin position="282"/>
        <end position="309"/>
    </location>
</feature>
<dbReference type="InterPro" id="IPR008250">
    <property type="entry name" value="ATPase_P-typ_transduc_dom_A_sf"/>
</dbReference>
<dbReference type="GO" id="GO:0005886">
    <property type="term" value="C:plasma membrane"/>
    <property type="evidence" value="ECO:0007669"/>
    <property type="project" value="TreeGrafter"/>
</dbReference>
<dbReference type="InterPro" id="IPR004014">
    <property type="entry name" value="ATPase_P-typ_cation-transptr_N"/>
</dbReference>
<dbReference type="InterPro" id="IPR044492">
    <property type="entry name" value="P_typ_ATPase_HD_dom"/>
</dbReference>
<dbReference type="NCBIfam" id="TIGR01517">
    <property type="entry name" value="ATPase-IIB_Ca"/>
    <property type="match status" value="1"/>
</dbReference>
<comment type="caution">
    <text evidence="18">The sequence shown here is derived from an EMBL/GenBank/DDBJ whole genome shotgun (WGS) entry which is preliminary data.</text>
</comment>
<dbReference type="GO" id="GO:0046872">
    <property type="term" value="F:metal ion binding"/>
    <property type="evidence" value="ECO:0007669"/>
    <property type="project" value="UniProtKB-KW"/>
</dbReference>
<dbReference type="GO" id="GO:0012505">
    <property type="term" value="C:endomembrane system"/>
    <property type="evidence" value="ECO:0007669"/>
    <property type="project" value="UniProtKB-SubCell"/>
</dbReference>
<keyword evidence="5 16" id="KW-0812">Transmembrane</keyword>
<dbReference type="SUPFAM" id="SSF56784">
    <property type="entry name" value="HAD-like"/>
    <property type="match status" value="1"/>
</dbReference>
<dbReference type="AlphaFoldDB" id="A0A9D9NAE6"/>
<dbReference type="EC" id="7.2.2.10" evidence="2"/>
<keyword evidence="14 16" id="KW-0472">Membrane</keyword>
<evidence type="ECO:0000256" key="5">
    <source>
        <dbReference type="ARBA" id="ARBA00022692"/>
    </source>
</evidence>
<keyword evidence="9" id="KW-0067">ATP-binding</keyword>
<dbReference type="PROSITE" id="PS00154">
    <property type="entry name" value="ATPASE_E1_E2"/>
    <property type="match status" value="1"/>
</dbReference>
<dbReference type="GO" id="GO:0005524">
    <property type="term" value="F:ATP binding"/>
    <property type="evidence" value="ECO:0007669"/>
    <property type="project" value="UniProtKB-KW"/>
</dbReference>
<feature type="domain" description="Cation-transporting P-type ATPase N-terminal" evidence="17">
    <location>
        <begin position="5"/>
        <end position="60"/>
    </location>
</feature>
<dbReference type="SUPFAM" id="SSF81665">
    <property type="entry name" value="Calcium ATPase, transmembrane domain M"/>
    <property type="match status" value="1"/>
</dbReference>
<evidence type="ECO:0000313" key="19">
    <source>
        <dbReference type="Proteomes" id="UP000823597"/>
    </source>
</evidence>
<dbReference type="InterPro" id="IPR023299">
    <property type="entry name" value="ATPase_P-typ_cyto_dom_N"/>
</dbReference>